<evidence type="ECO:0000256" key="8">
    <source>
        <dbReference type="ARBA" id="ARBA00023033"/>
    </source>
</evidence>
<dbReference type="InterPro" id="IPR001128">
    <property type="entry name" value="Cyt_P450"/>
</dbReference>
<keyword evidence="5" id="KW-0521">NADP</keyword>
<evidence type="ECO:0000256" key="3">
    <source>
        <dbReference type="ARBA" id="ARBA00022617"/>
    </source>
</evidence>
<name>A0AAD7LXP3_QUISA</name>
<protein>
    <submittedName>
        <fullName evidence="9">Flavonoid 3'5'-hydroxylase</fullName>
    </submittedName>
</protein>
<keyword evidence="8" id="KW-0503">Monooxygenase</keyword>
<dbReference type="PANTHER" id="PTHR47944:SF18">
    <property type="entry name" value="FLAVONOID 3'-MONOOXYGENASE"/>
    <property type="match status" value="1"/>
</dbReference>
<reference evidence="9" key="1">
    <citation type="journal article" date="2023" name="Science">
        <title>Elucidation of the pathway for biosynthesis of saponin adjuvants from the soapbark tree.</title>
        <authorList>
            <person name="Reed J."/>
            <person name="Orme A."/>
            <person name="El-Demerdash A."/>
            <person name="Owen C."/>
            <person name="Martin L.B.B."/>
            <person name="Misra R.C."/>
            <person name="Kikuchi S."/>
            <person name="Rejzek M."/>
            <person name="Martin A.C."/>
            <person name="Harkess A."/>
            <person name="Leebens-Mack J."/>
            <person name="Louveau T."/>
            <person name="Stephenson M.J."/>
            <person name="Osbourn A."/>
        </authorList>
    </citation>
    <scope>NUCLEOTIDE SEQUENCE</scope>
    <source>
        <strain evidence="9">S10</strain>
    </source>
</reference>
<dbReference type="InterPro" id="IPR036396">
    <property type="entry name" value="Cyt_P450_sf"/>
</dbReference>
<keyword evidence="3" id="KW-0349">Heme</keyword>
<sequence>MVFMDYGPKWKLLRKLSNLQMFGGKALENWGEVRANEVGHMVQAMYEPSKQGEQVVVGEVLAFAITNMVAQVVLSHRLFETKGSKSNEFKDTVVEFMTVSGVFNLGDFISCIAWMDLQGVVGRMKKLHKRFDALLTKMMVEHVNSAHLREGKLDFFDVLMANSENMNNEDQRLSLTNIKAFLMNLFTAGTDTSTSIIEWALAEMLRNPSILKKAQEELDNVTGKGRCLHEPDQPNLQYLQATFKETYQMHPSTPLGVPRVSVQACQVNGYYIPMNTRLNVNVWAIGRP</sequence>
<comment type="caution">
    <text evidence="9">The sequence shown here is derived from an EMBL/GenBank/DDBJ whole genome shotgun (WGS) entry which is preliminary data.</text>
</comment>
<evidence type="ECO:0000313" key="9">
    <source>
        <dbReference type="EMBL" id="KAJ7964975.1"/>
    </source>
</evidence>
<organism evidence="9 10">
    <name type="scientific">Quillaja saponaria</name>
    <name type="common">Soap bark tree</name>
    <dbReference type="NCBI Taxonomy" id="32244"/>
    <lineage>
        <taxon>Eukaryota</taxon>
        <taxon>Viridiplantae</taxon>
        <taxon>Streptophyta</taxon>
        <taxon>Embryophyta</taxon>
        <taxon>Tracheophyta</taxon>
        <taxon>Spermatophyta</taxon>
        <taxon>Magnoliopsida</taxon>
        <taxon>eudicotyledons</taxon>
        <taxon>Gunneridae</taxon>
        <taxon>Pentapetalae</taxon>
        <taxon>rosids</taxon>
        <taxon>fabids</taxon>
        <taxon>Fabales</taxon>
        <taxon>Quillajaceae</taxon>
        <taxon>Quillaja</taxon>
    </lineage>
</organism>
<dbReference type="GO" id="GO:0005506">
    <property type="term" value="F:iron ion binding"/>
    <property type="evidence" value="ECO:0007669"/>
    <property type="project" value="InterPro"/>
</dbReference>
<dbReference type="KEGG" id="qsa:O6P43_014701"/>
<dbReference type="EMBL" id="JARAOO010000006">
    <property type="protein sequence ID" value="KAJ7964975.1"/>
    <property type="molecule type" value="Genomic_DNA"/>
</dbReference>
<dbReference type="GO" id="GO:0016705">
    <property type="term" value="F:oxidoreductase activity, acting on paired donors, with incorporation or reduction of molecular oxygen"/>
    <property type="evidence" value="ECO:0007669"/>
    <property type="project" value="InterPro"/>
</dbReference>
<evidence type="ECO:0000256" key="5">
    <source>
        <dbReference type="ARBA" id="ARBA00022857"/>
    </source>
</evidence>
<dbReference type="SUPFAM" id="SSF48264">
    <property type="entry name" value="Cytochrome P450"/>
    <property type="match status" value="1"/>
</dbReference>
<dbReference type="Gene3D" id="1.10.630.10">
    <property type="entry name" value="Cytochrome P450"/>
    <property type="match status" value="1"/>
</dbReference>
<keyword evidence="7" id="KW-0408">Iron</keyword>
<keyword evidence="4" id="KW-0479">Metal-binding</keyword>
<evidence type="ECO:0000256" key="6">
    <source>
        <dbReference type="ARBA" id="ARBA00023002"/>
    </source>
</evidence>
<dbReference type="PRINTS" id="PR00463">
    <property type="entry name" value="EP450I"/>
</dbReference>
<evidence type="ECO:0000256" key="2">
    <source>
        <dbReference type="ARBA" id="ARBA00010617"/>
    </source>
</evidence>
<dbReference type="GO" id="GO:0004497">
    <property type="term" value="F:monooxygenase activity"/>
    <property type="evidence" value="ECO:0007669"/>
    <property type="project" value="UniProtKB-KW"/>
</dbReference>
<keyword evidence="10" id="KW-1185">Reference proteome</keyword>
<evidence type="ECO:0000313" key="10">
    <source>
        <dbReference type="Proteomes" id="UP001163823"/>
    </source>
</evidence>
<accession>A0AAD7LXP3</accession>
<keyword evidence="6" id="KW-0560">Oxidoreductase</keyword>
<evidence type="ECO:0000256" key="7">
    <source>
        <dbReference type="ARBA" id="ARBA00023004"/>
    </source>
</evidence>
<dbReference type="GO" id="GO:0020037">
    <property type="term" value="F:heme binding"/>
    <property type="evidence" value="ECO:0007669"/>
    <property type="project" value="InterPro"/>
</dbReference>
<comment type="cofactor">
    <cofactor evidence="1">
        <name>heme</name>
        <dbReference type="ChEBI" id="CHEBI:30413"/>
    </cofactor>
</comment>
<evidence type="ECO:0000256" key="4">
    <source>
        <dbReference type="ARBA" id="ARBA00022723"/>
    </source>
</evidence>
<dbReference type="InterPro" id="IPR002401">
    <property type="entry name" value="Cyt_P450_E_grp-I"/>
</dbReference>
<dbReference type="AlphaFoldDB" id="A0AAD7LXP3"/>
<gene>
    <name evidence="9" type="ORF">O6P43_014701</name>
</gene>
<dbReference type="Pfam" id="PF00067">
    <property type="entry name" value="p450"/>
    <property type="match status" value="1"/>
</dbReference>
<dbReference type="PANTHER" id="PTHR47944">
    <property type="entry name" value="CYTOCHROME P450 98A9"/>
    <property type="match status" value="1"/>
</dbReference>
<proteinExistence type="inferred from homology"/>
<dbReference type="Proteomes" id="UP001163823">
    <property type="component" value="Chromosome 6"/>
</dbReference>
<comment type="similarity">
    <text evidence="2">Belongs to the cytochrome P450 family.</text>
</comment>
<evidence type="ECO:0000256" key="1">
    <source>
        <dbReference type="ARBA" id="ARBA00001971"/>
    </source>
</evidence>